<dbReference type="STRING" id="1306953.J121_840"/>
<dbReference type="AlphaFoldDB" id="A0A0L1KCP7"/>
<dbReference type="Proteomes" id="UP000037446">
    <property type="component" value="Unassembled WGS sequence"/>
</dbReference>
<dbReference type="Pfam" id="PF00160">
    <property type="entry name" value="Pro_isomerase"/>
    <property type="match status" value="1"/>
</dbReference>
<organism evidence="6 7">
    <name type="scientific">Qipengyuania citrea LAMA 915</name>
    <dbReference type="NCBI Taxonomy" id="1306953"/>
    <lineage>
        <taxon>Bacteria</taxon>
        <taxon>Pseudomonadati</taxon>
        <taxon>Pseudomonadota</taxon>
        <taxon>Alphaproteobacteria</taxon>
        <taxon>Sphingomonadales</taxon>
        <taxon>Erythrobacteraceae</taxon>
        <taxon>Qipengyuania</taxon>
    </lineage>
</organism>
<dbReference type="InterPro" id="IPR002130">
    <property type="entry name" value="Cyclophilin-type_PPIase_dom"/>
</dbReference>
<keyword evidence="4" id="KW-0732">Signal</keyword>
<name>A0A0L1KCP7_9SPHN</name>
<dbReference type="EC" id="5.2.1.8" evidence="1"/>
<evidence type="ECO:0000313" key="7">
    <source>
        <dbReference type="Proteomes" id="UP000037446"/>
    </source>
</evidence>
<keyword evidence="2" id="KW-0697">Rotamase</keyword>
<dbReference type="Gene3D" id="2.40.100.10">
    <property type="entry name" value="Cyclophilin-like"/>
    <property type="match status" value="1"/>
</dbReference>
<protein>
    <recommendedName>
        <fullName evidence="1">peptidylprolyl isomerase</fullName>
        <ecNumber evidence="1">5.2.1.8</ecNumber>
    </recommendedName>
</protein>
<comment type="caution">
    <text evidence="6">The sequence shown here is derived from an EMBL/GenBank/DDBJ whole genome shotgun (WGS) entry which is preliminary data.</text>
</comment>
<keyword evidence="3 6" id="KW-0413">Isomerase</keyword>
<dbReference type="PATRIC" id="fig|1306953.7.peg.850"/>
<dbReference type="PANTHER" id="PTHR43246">
    <property type="entry name" value="PEPTIDYL-PROLYL CIS-TRANS ISOMERASE CYP38, CHLOROPLASTIC"/>
    <property type="match status" value="1"/>
</dbReference>
<dbReference type="EMBL" id="JYNE01000026">
    <property type="protein sequence ID" value="KNH01701.1"/>
    <property type="molecule type" value="Genomic_DNA"/>
</dbReference>
<dbReference type="SUPFAM" id="SSF50891">
    <property type="entry name" value="Cyclophilin-like"/>
    <property type="match status" value="1"/>
</dbReference>
<feature type="domain" description="PPIase cyclophilin-type" evidence="5">
    <location>
        <begin position="79"/>
        <end position="274"/>
    </location>
</feature>
<evidence type="ECO:0000313" key="6">
    <source>
        <dbReference type="EMBL" id="KNH01701.1"/>
    </source>
</evidence>
<dbReference type="InterPro" id="IPR044665">
    <property type="entry name" value="E_coli_cyclophilin_A-like"/>
</dbReference>
<evidence type="ECO:0000256" key="2">
    <source>
        <dbReference type="ARBA" id="ARBA00023110"/>
    </source>
</evidence>
<evidence type="ECO:0000259" key="5">
    <source>
        <dbReference type="Pfam" id="PF00160"/>
    </source>
</evidence>
<dbReference type="RefSeq" id="WP_050600981.1">
    <property type="nucleotide sequence ID" value="NZ_JYNE01000026.1"/>
</dbReference>
<feature type="signal peptide" evidence="4">
    <location>
        <begin position="1"/>
        <end position="20"/>
    </location>
</feature>
<dbReference type="InterPro" id="IPR029000">
    <property type="entry name" value="Cyclophilin-like_dom_sf"/>
</dbReference>
<sequence>MTKSLFPFAALLALAAPAQAQDQAPPPSPGEIVAQAPAAEWTTIAPKDLLVMTLASAPDGTAREVVIQLMPAPFSQGWVGNIRTLARAGWYDGTAVNRVQDNYVVQWGDPNYDNPEAGGEAKALPANLAAVPENEYSARLDEPAIAKIRAYFETAASRVALSDPDTLYRADPYARAHALFDGWPIAMTDDEPVAWPVHCYGMIGVGRGYSPDTGSGAELYTVIGHAPRHLDRNIALVGRVVEGMEHLSSLPRGSGALGFYTAEEAEKRTPIVSVRVASDLPDSERPAFEFLSTEGETFARYAEARANRRDPFFIHPAGGADICNIPVPVRRVAD</sequence>
<gene>
    <name evidence="6" type="ORF">J121_840</name>
</gene>
<accession>A0A0L1KCP7</accession>
<evidence type="ECO:0000256" key="3">
    <source>
        <dbReference type="ARBA" id="ARBA00023235"/>
    </source>
</evidence>
<reference evidence="6" key="1">
    <citation type="submission" date="2015-02" db="EMBL/GenBank/DDBJ databases">
        <authorList>
            <person name="Chooi Y.-H."/>
        </authorList>
    </citation>
    <scope>NUCLEOTIDE SEQUENCE [LARGE SCALE GENOMIC DNA]</scope>
    <source>
        <strain evidence="6">LAMA 915</strain>
    </source>
</reference>
<proteinExistence type="predicted"/>
<dbReference type="GO" id="GO:0003755">
    <property type="term" value="F:peptidyl-prolyl cis-trans isomerase activity"/>
    <property type="evidence" value="ECO:0007669"/>
    <property type="project" value="UniProtKB-KW"/>
</dbReference>
<evidence type="ECO:0000256" key="4">
    <source>
        <dbReference type="SAM" id="SignalP"/>
    </source>
</evidence>
<evidence type="ECO:0000256" key="1">
    <source>
        <dbReference type="ARBA" id="ARBA00013194"/>
    </source>
</evidence>
<feature type="chain" id="PRO_5005554763" description="peptidylprolyl isomerase" evidence="4">
    <location>
        <begin position="21"/>
        <end position="334"/>
    </location>
</feature>